<evidence type="ECO:0000256" key="1">
    <source>
        <dbReference type="ARBA" id="ARBA00011079"/>
    </source>
</evidence>
<dbReference type="SUPFAM" id="SSF53474">
    <property type="entry name" value="alpha/beta-Hydrolases"/>
    <property type="match status" value="1"/>
</dbReference>
<keyword evidence="8" id="KW-1185">Reference proteome</keyword>
<gene>
    <name evidence="7" type="ORF">K461DRAFT_281031</name>
</gene>
<evidence type="ECO:0000313" key="8">
    <source>
        <dbReference type="Proteomes" id="UP000799439"/>
    </source>
</evidence>
<keyword evidence="2" id="KW-0645">Protease</keyword>
<proteinExistence type="inferred from homology"/>
<evidence type="ECO:0000256" key="6">
    <source>
        <dbReference type="SAM" id="SignalP"/>
    </source>
</evidence>
<dbReference type="AlphaFoldDB" id="A0A9P4IVZ2"/>
<dbReference type="GO" id="GO:0006508">
    <property type="term" value="P:proteolysis"/>
    <property type="evidence" value="ECO:0007669"/>
    <property type="project" value="UniProtKB-KW"/>
</dbReference>
<comment type="caution">
    <text evidence="7">The sequence shown here is derived from an EMBL/GenBank/DDBJ whole genome shotgun (WGS) entry which is preliminary data.</text>
</comment>
<protein>
    <submittedName>
        <fullName evidence="7">Peptidase S28</fullName>
    </submittedName>
</protein>
<feature type="chain" id="PRO_5040439478" evidence="6">
    <location>
        <begin position="17"/>
        <end position="568"/>
    </location>
</feature>
<keyword evidence="3 6" id="KW-0732">Signal</keyword>
<evidence type="ECO:0000256" key="2">
    <source>
        <dbReference type="ARBA" id="ARBA00022670"/>
    </source>
</evidence>
<keyword evidence="5" id="KW-0325">Glycoprotein</keyword>
<organism evidence="7 8">
    <name type="scientific">Myriangium duriaei CBS 260.36</name>
    <dbReference type="NCBI Taxonomy" id="1168546"/>
    <lineage>
        <taxon>Eukaryota</taxon>
        <taxon>Fungi</taxon>
        <taxon>Dikarya</taxon>
        <taxon>Ascomycota</taxon>
        <taxon>Pezizomycotina</taxon>
        <taxon>Dothideomycetes</taxon>
        <taxon>Dothideomycetidae</taxon>
        <taxon>Myriangiales</taxon>
        <taxon>Myriangiaceae</taxon>
        <taxon>Myriangium</taxon>
    </lineage>
</organism>
<dbReference type="PANTHER" id="PTHR11010">
    <property type="entry name" value="PROTEASE S28 PRO-X CARBOXYPEPTIDASE-RELATED"/>
    <property type="match status" value="1"/>
</dbReference>
<evidence type="ECO:0000256" key="5">
    <source>
        <dbReference type="ARBA" id="ARBA00023180"/>
    </source>
</evidence>
<sequence>MLVSLQVVATATLVASSGLPFVAPRFPMLGGMNRAAQIFADNSTDYNPEYIQIPVDHFNSSDDRTYGNRYWVNSQYYKPGGPVFILDAGEQNAQPLAPRYLFETAGPSSVMSMARRFNGLGLLWEHRYYGGVPNGADQNGSYPSPVNAKGFAAEYTYLTTEQALEDVVYLANNFKPEGLEDCFDQLGPDQTPWIFIGGSYPGIRAAHMRVRNPETIFASWASSAPVQATVDYWTYYAQAERSMTRNCSADYTAVTRYVDNILANGTSGEVSDVKFALLTAISSGPGWNNVHTVHRNESDQLQNSDVADLLLMPFSFYQSYGFEGSVLPFCNIMETFNQTMASTTDNNGVAPAIATESGIAATHNITAAWQAFLVAATELGYLNLPPGASSGPSSQWSWNWQFCSEYGYYQVGNPSNPHTIQSQFTSLDYFQSNCNDTFANYTNLPSTPQVDRVNKYGGWNINPSNVMFTNGQYDPWRALSPGSTEVGSPNRQATQYVPKCNVAPDNGTYFGQVYINAVHATDMRARLQETVGDFSKVGFHAPVNSESFFAGVGLFGEALNEWLPCFGK</sequence>
<dbReference type="Gene3D" id="3.40.50.1820">
    <property type="entry name" value="alpha/beta hydrolase"/>
    <property type="match status" value="2"/>
</dbReference>
<dbReference type="InterPro" id="IPR029058">
    <property type="entry name" value="AB_hydrolase_fold"/>
</dbReference>
<evidence type="ECO:0000313" key="7">
    <source>
        <dbReference type="EMBL" id="KAF2149814.1"/>
    </source>
</evidence>
<comment type="similarity">
    <text evidence="1">Belongs to the peptidase S28 family.</text>
</comment>
<evidence type="ECO:0000256" key="4">
    <source>
        <dbReference type="ARBA" id="ARBA00022801"/>
    </source>
</evidence>
<accession>A0A9P4IVZ2</accession>
<dbReference type="OrthoDB" id="1735038at2759"/>
<reference evidence="7" key="1">
    <citation type="journal article" date="2020" name="Stud. Mycol.">
        <title>101 Dothideomycetes genomes: a test case for predicting lifestyles and emergence of pathogens.</title>
        <authorList>
            <person name="Haridas S."/>
            <person name="Albert R."/>
            <person name="Binder M."/>
            <person name="Bloem J."/>
            <person name="Labutti K."/>
            <person name="Salamov A."/>
            <person name="Andreopoulos B."/>
            <person name="Baker S."/>
            <person name="Barry K."/>
            <person name="Bills G."/>
            <person name="Bluhm B."/>
            <person name="Cannon C."/>
            <person name="Castanera R."/>
            <person name="Culley D."/>
            <person name="Daum C."/>
            <person name="Ezra D."/>
            <person name="Gonzalez J."/>
            <person name="Henrissat B."/>
            <person name="Kuo A."/>
            <person name="Liang C."/>
            <person name="Lipzen A."/>
            <person name="Lutzoni F."/>
            <person name="Magnuson J."/>
            <person name="Mondo S."/>
            <person name="Nolan M."/>
            <person name="Ohm R."/>
            <person name="Pangilinan J."/>
            <person name="Park H.-J."/>
            <person name="Ramirez L."/>
            <person name="Alfaro M."/>
            <person name="Sun H."/>
            <person name="Tritt A."/>
            <person name="Yoshinaga Y."/>
            <person name="Zwiers L.-H."/>
            <person name="Turgeon B."/>
            <person name="Goodwin S."/>
            <person name="Spatafora J."/>
            <person name="Crous P."/>
            <person name="Grigoriev I."/>
        </authorList>
    </citation>
    <scope>NUCLEOTIDE SEQUENCE</scope>
    <source>
        <strain evidence="7">CBS 260.36</strain>
    </source>
</reference>
<dbReference type="EMBL" id="ML996090">
    <property type="protein sequence ID" value="KAF2149814.1"/>
    <property type="molecule type" value="Genomic_DNA"/>
</dbReference>
<name>A0A9P4IVZ2_9PEZI</name>
<evidence type="ECO:0000256" key="3">
    <source>
        <dbReference type="ARBA" id="ARBA00022729"/>
    </source>
</evidence>
<keyword evidence="4" id="KW-0378">Hydrolase</keyword>
<dbReference type="InterPro" id="IPR008758">
    <property type="entry name" value="Peptidase_S28"/>
</dbReference>
<dbReference type="Proteomes" id="UP000799439">
    <property type="component" value="Unassembled WGS sequence"/>
</dbReference>
<dbReference type="PANTHER" id="PTHR11010:SF109">
    <property type="entry name" value="PEPTIDASE, FAMILY S28, PUTATIVE (AFU_ORTHOLOGUE AFUA_4G03790)-RELATED"/>
    <property type="match status" value="1"/>
</dbReference>
<dbReference type="GO" id="GO:0008239">
    <property type="term" value="F:dipeptidyl-peptidase activity"/>
    <property type="evidence" value="ECO:0007669"/>
    <property type="project" value="TreeGrafter"/>
</dbReference>
<dbReference type="Pfam" id="PF05577">
    <property type="entry name" value="Peptidase_S28"/>
    <property type="match status" value="1"/>
</dbReference>
<dbReference type="GO" id="GO:0070008">
    <property type="term" value="F:serine-type exopeptidase activity"/>
    <property type="evidence" value="ECO:0007669"/>
    <property type="project" value="InterPro"/>
</dbReference>
<feature type="signal peptide" evidence="6">
    <location>
        <begin position="1"/>
        <end position="16"/>
    </location>
</feature>